<dbReference type="RefSeq" id="XP_070918329.1">
    <property type="nucleotide sequence ID" value="XM_071062228.1"/>
</dbReference>
<comment type="caution">
    <text evidence="4">The sequence shown here is derived from an EMBL/GenBank/DDBJ whole genome shotgun (WGS) entry which is preliminary data.</text>
</comment>
<dbReference type="EMBL" id="BAAFSV010000003">
    <property type="protein sequence ID" value="GAB1316598.1"/>
    <property type="molecule type" value="Genomic_DNA"/>
</dbReference>
<organism evidence="4 5">
    <name type="scientific">Madurella fahalii</name>
    <dbReference type="NCBI Taxonomy" id="1157608"/>
    <lineage>
        <taxon>Eukaryota</taxon>
        <taxon>Fungi</taxon>
        <taxon>Dikarya</taxon>
        <taxon>Ascomycota</taxon>
        <taxon>Pezizomycotina</taxon>
        <taxon>Sordariomycetes</taxon>
        <taxon>Sordariomycetidae</taxon>
        <taxon>Sordariales</taxon>
        <taxon>Sordariales incertae sedis</taxon>
        <taxon>Madurella</taxon>
    </lineage>
</organism>
<feature type="region of interest" description="Disordered" evidence="1">
    <location>
        <begin position="272"/>
        <end position="293"/>
    </location>
</feature>
<dbReference type="Proteomes" id="UP001628179">
    <property type="component" value="Unassembled WGS sequence"/>
</dbReference>
<proteinExistence type="predicted"/>
<reference evidence="4 5" key="1">
    <citation type="submission" date="2024-09" db="EMBL/GenBank/DDBJ databases">
        <title>Itraconazole resistance in Madurella fahalii resulting from another homologue of gene encoding cytochrome P450 14-alpha sterol demethylase (CYP51).</title>
        <authorList>
            <person name="Yoshioka I."/>
            <person name="Fahal A.H."/>
            <person name="Kaneko S."/>
            <person name="Yaguchi T."/>
        </authorList>
    </citation>
    <scope>NUCLEOTIDE SEQUENCE [LARGE SCALE GENOMIC DNA]</scope>
    <source>
        <strain evidence="4 5">IFM 68171</strain>
    </source>
</reference>
<feature type="signal peptide" evidence="3">
    <location>
        <begin position="1"/>
        <end position="17"/>
    </location>
</feature>
<evidence type="ECO:0000313" key="5">
    <source>
        <dbReference type="Proteomes" id="UP001628179"/>
    </source>
</evidence>
<name>A0ABQ0GFS6_9PEZI</name>
<keyword evidence="2" id="KW-0472">Membrane</keyword>
<sequence>MARQFLFALALAHRAIALLEGYVDVVRVTKVDHIQIAPNLVADVMGAAIDEDDGLRACATADAVISSCYSAGVLETDAPMAEFENCMCCQSSTPVVSAYSDCAEYIYSSASGSEASTVLEAVSMLWGVCSEAGGGVCAGGTATQTVPPAATRTRGSGDDDDVVAPAGCSSMMSIYNSCSEEIDFQTARISEVAECFCYDRSGSFNTRFEDYASSCAPFARTAVPEDYEVISGFQTICDDAPPTSTSVLQFSSVSSRNPGAADLPGFGLPTQTVSSDASNPTATGPPVAGGENTSTGLAAPGVATPGFLTWVANLATFFLSFFILI</sequence>
<feature type="chain" id="PRO_5046692434" evidence="3">
    <location>
        <begin position="18"/>
        <end position="325"/>
    </location>
</feature>
<evidence type="ECO:0000256" key="2">
    <source>
        <dbReference type="SAM" id="Phobius"/>
    </source>
</evidence>
<evidence type="ECO:0000256" key="3">
    <source>
        <dbReference type="SAM" id="SignalP"/>
    </source>
</evidence>
<keyword evidence="5" id="KW-1185">Reference proteome</keyword>
<keyword evidence="2" id="KW-1133">Transmembrane helix</keyword>
<evidence type="ECO:0000256" key="1">
    <source>
        <dbReference type="SAM" id="MobiDB-lite"/>
    </source>
</evidence>
<dbReference type="GeneID" id="98177551"/>
<keyword evidence="2" id="KW-0812">Transmembrane</keyword>
<feature type="compositionally biased region" description="Polar residues" evidence="1">
    <location>
        <begin position="272"/>
        <end position="282"/>
    </location>
</feature>
<evidence type="ECO:0000313" key="4">
    <source>
        <dbReference type="EMBL" id="GAB1316598.1"/>
    </source>
</evidence>
<keyword evidence="3" id="KW-0732">Signal</keyword>
<accession>A0ABQ0GFS6</accession>
<gene>
    <name evidence="4" type="ORF">MFIFM68171_06808</name>
</gene>
<feature type="transmembrane region" description="Helical" evidence="2">
    <location>
        <begin position="307"/>
        <end position="324"/>
    </location>
</feature>
<protein>
    <submittedName>
        <fullName evidence="4">Uncharacterized protein</fullName>
    </submittedName>
</protein>